<dbReference type="Proteomes" id="UP000749010">
    <property type="component" value="Unassembled WGS sequence"/>
</dbReference>
<protein>
    <submittedName>
        <fullName evidence="2">Uncharacterized protein</fullName>
    </submittedName>
</protein>
<sequence>MLLLRGGLDSRHHYQNGSRDEPRNPACRRNRTARIDVAGARLRGSDGRRQGAGNLHLAGQEAAGGGWGVGAQHKHKHKHSNEAWFMHRPSLKVVMRNRRPGRGKGLRARRSDNLRCGTKHPRPSLPPSRRHPGSGP</sequence>
<evidence type="ECO:0000256" key="1">
    <source>
        <dbReference type="SAM" id="MobiDB-lite"/>
    </source>
</evidence>
<name>A0ABX1TXB2_9PROT</name>
<feature type="region of interest" description="Disordered" evidence="1">
    <location>
        <begin position="65"/>
        <end position="136"/>
    </location>
</feature>
<comment type="caution">
    <text evidence="2">The sequence shown here is derived from an EMBL/GenBank/DDBJ whole genome shotgun (WGS) entry which is preliminary data.</text>
</comment>
<feature type="compositionally biased region" description="Basic residues" evidence="1">
    <location>
        <begin position="117"/>
        <end position="136"/>
    </location>
</feature>
<feature type="region of interest" description="Disordered" evidence="1">
    <location>
        <begin position="1"/>
        <end position="28"/>
    </location>
</feature>
<feature type="region of interest" description="Disordered" evidence="1">
    <location>
        <begin position="33"/>
        <end position="52"/>
    </location>
</feature>
<dbReference type="EMBL" id="SPMY01000017">
    <property type="protein sequence ID" value="NMQ27318.1"/>
    <property type="molecule type" value="Genomic_DNA"/>
</dbReference>
<proteinExistence type="predicted"/>
<gene>
    <name evidence="2" type="ORF">E4Q23_05840</name>
</gene>
<evidence type="ECO:0000313" key="2">
    <source>
        <dbReference type="EMBL" id="NMQ27318.1"/>
    </source>
</evidence>
<keyword evidence="3" id="KW-1185">Reference proteome</keyword>
<organism evidence="2 3">
    <name type="scientific">Candidatus Accumulibacter phosphatis</name>
    <dbReference type="NCBI Taxonomy" id="327160"/>
    <lineage>
        <taxon>Bacteria</taxon>
        <taxon>Pseudomonadati</taxon>
        <taxon>Pseudomonadota</taxon>
        <taxon>Betaproteobacteria</taxon>
        <taxon>Candidatus Accumulibacter</taxon>
    </lineage>
</organism>
<accession>A0ABX1TXB2</accession>
<evidence type="ECO:0000313" key="3">
    <source>
        <dbReference type="Proteomes" id="UP000749010"/>
    </source>
</evidence>
<feature type="compositionally biased region" description="Basic and acidic residues" evidence="1">
    <location>
        <begin position="8"/>
        <end position="23"/>
    </location>
</feature>
<reference evidence="2 3" key="1">
    <citation type="submission" date="2019-03" db="EMBL/GenBank/DDBJ databases">
        <title>Metabolic reconstructions from genomes of highly enriched 'Candidatus Accumulibacter' and 'Candidatus Competibacter' bioreactor populations.</title>
        <authorList>
            <person name="Annavajhala M.K."/>
            <person name="Welles L."/>
            <person name="Abbas B."/>
            <person name="Sorokin D."/>
            <person name="Park H."/>
            <person name="Van Loosdrecht M."/>
            <person name="Chandran K."/>
        </authorList>
    </citation>
    <scope>NUCLEOTIDE SEQUENCE [LARGE SCALE GENOMIC DNA]</scope>
    <source>
        <strain evidence="2 3">SBR_S</strain>
    </source>
</reference>
<feature type="compositionally biased region" description="Basic residues" evidence="1">
    <location>
        <begin position="95"/>
        <end position="108"/>
    </location>
</feature>